<protein>
    <submittedName>
        <fullName evidence="2">Uncharacterized protein</fullName>
    </submittedName>
</protein>
<evidence type="ECO:0000313" key="6">
    <source>
        <dbReference type="EMBL" id="CAB4217613.1"/>
    </source>
</evidence>
<dbReference type="EMBL" id="LR796751">
    <property type="protein sequence ID" value="CAB4163684.1"/>
    <property type="molecule type" value="Genomic_DNA"/>
</dbReference>
<gene>
    <name evidence="5" type="ORF">UFOVP1147_51</name>
    <name evidence="6" type="ORF">UFOVP1594_47</name>
    <name evidence="2" type="ORF">UFOVP484_22</name>
    <name evidence="3" type="ORF">UFOVP808_38</name>
    <name evidence="4" type="ORF">UFOVP994_47</name>
</gene>
<dbReference type="EMBL" id="LR796463">
    <property type="protein sequence ID" value="CAB4146217.1"/>
    <property type="molecule type" value="Genomic_DNA"/>
</dbReference>
<reference evidence="2" key="1">
    <citation type="submission" date="2020-04" db="EMBL/GenBank/DDBJ databases">
        <authorList>
            <person name="Chiriac C."/>
            <person name="Salcher M."/>
            <person name="Ghai R."/>
            <person name="Kavagutti S V."/>
        </authorList>
    </citation>
    <scope>NUCLEOTIDE SEQUENCE</scope>
</reference>
<dbReference type="EMBL" id="LR796930">
    <property type="protein sequence ID" value="CAB4175989.1"/>
    <property type="molecule type" value="Genomic_DNA"/>
</dbReference>
<feature type="region of interest" description="Disordered" evidence="1">
    <location>
        <begin position="1"/>
        <end position="87"/>
    </location>
</feature>
<proteinExistence type="predicted"/>
<dbReference type="EMBL" id="LR797458">
    <property type="protein sequence ID" value="CAB4217613.1"/>
    <property type="molecule type" value="Genomic_DNA"/>
</dbReference>
<evidence type="ECO:0000256" key="1">
    <source>
        <dbReference type="SAM" id="MobiDB-lite"/>
    </source>
</evidence>
<dbReference type="EMBL" id="LR797096">
    <property type="protein sequence ID" value="CAB4186527.1"/>
    <property type="molecule type" value="Genomic_DNA"/>
</dbReference>
<evidence type="ECO:0000313" key="2">
    <source>
        <dbReference type="EMBL" id="CAB4146217.1"/>
    </source>
</evidence>
<feature type="compositionally biased region" description="Basic and acidic residues" evidence="1">
    <location>
        <begin position="36"/>
        <end position="70"/>
    </location>
</feature>
<organism evidence="2">
    <name type="scientific">uncultured Caudovirales phage</name>
    <dbReference type="NCBI Taxonomy" id="2100421"/>
    <lineage>
        <taxon>Viruses</taxon>
        <taxon>Duplodnaviria</taxon>
        <taxon>Heunggongvirae</taxon>
        <taxon>Uroviricota</taxon>
        <taxon>Caudoviricetes</taxon>
        <taxon>Peduoviridae</taxon>
        <taxon>Maltschvirus</taxon>
        <taxon>Maltschvirus maltsch</taxon>
    </lineage>
</organism>
<evidence type="ECO:0000313" key="5">
    <source>
        <dbReference type="EMBL" id="CAB4186527.1"/>
    </source>
</evidence>
<accession>A0A6J5MKK6</accession>
<sequence length="87" mass="9670">MDKSKRETLPSHLARAPTNIVSKSIKKSLGIVKPYVGREREPDEVQSRPGDLWERPEYKSGDGDHTKQTPREGSLAAFNVASKGHKS</sequence>
<name>A0A6J5MKK6_9CAUD</name>
<evidence type="ECO:0000313" key="4">
    <source>
        <dbReference type="EMBL" id="CAB4175989.1"/>
    </source>
</evidence>
<evidence type="ECO:0000313" key="3">
    <source>
        <dbReference type="EMBL" id="CAB4163684.1"/>
    </source>
</evidence>